<dbReference type="EMBL" id="JACXVP010000011">
    <property type="protein sequence ID" value="KAG5578508.1"/>
    <property type="molecule type" value="Genomic_DNA"/>
</dbReference>
<protein>
    <recommendedName>
        <fullName evidence="3">Disease resistance protein</fullName>
    </recommendedName>
</protein>
<dbReference type="OrthoDB" id="1305413at2759"/>
<evidence type="ECO:0000313" key="1">
    <source>
        <dbReference type="EMBL" id="KAG5578508.1"/>
    </source>
</evidence>
<gene>
    <name evidence="1" type="ORF">H5410_058642</name>
</gene>
<sequence>MPEWKQWHVLGKGEFPALHDFLIEDYPKLIGKLPEKLCSLRGLRISKCPELSPETPIQLSNLKEFKVVASPKVGVLFDDAQLFTSQLQGMK</sequence>
<reference evidence="1 2" key="1">
    <citation type="submission" date="2020-09" db="EMBL/GenBank/DDBJ databases">
        <title>De no assembly of potato wild relative species, Solanum commersonii.</title>
        <authorList>
            <person name="Cho K."/>
        </authorList>
    </citation>
    <scope>NUCLEOTIDE SEQUENCE [LARGE SCALE GENOMIC DNA]</scope>
    <source>
        <strain evidence="1">LZ3.2</strain>
        <tissue evidence="1">Leaf</tissue>
    </source>
</reference>
<evidence type="ECO:0008006" key="3">
    <source>
        <dbReference type="Google" id="ProtNLM"/>
    </source>
</evidence>
<keyword evidence="2" id="KW-1185">Reference proteome</keyword>
<name>A0A9J5WTR5_SOLCO</name>
<organism evidence="1 2">
    <name type="scientific">Solanum commersonii</name>
    <name type="common">Commerson's wild potato</name>
    <name type="synonym">Commerson's nightshade</name>
    <dbReference type="NCBI Taxonomy" id="4109"/>
    <lineage>
        <taxon>Eukaryota</taxon>
        <taxon>Viridiplantae</taxon>
        <taxon>Streptophyta</taxon>
        <taxon>Embryophyta</taxon>
        <taxon>Tracheophyta</taxon>
        <taxon>Spermatophyta</taxon>
        <taxon>Magnoliopsida</taxon>
        <taxon>eudicotyledons</taxon>
        <taxon>Gunneridae</taxon>
        <taxon>Pentapetalae</taxon>
        <taxon>asterids</taxon>
        <taxon>lamiids</taxon>
        <taxon>Solanales</taxon>
        <taxon>Solanaceae</taxon>
        <taxon>Solanoideae</taxon>
        <taxon>Solaneae</taxon>
        <taxon>Solanum</taxon>
    </lineage>
</organism>
<dbReference type="Proteomes" id="UP000824120">
    <property type="component" value="Chromosome 11"/>
</dbReference>
<accession>A0A9J5WTR5</accession>
<proteinExistence type="predicted"/>
<evidence type="ECO:0000313" key="2">
    <source>
        <dbReference type="Proteomes" id="UP000824120"/>
    </source>
</evidence>
<dbReference type="AlphaFoldDB" id="A0A9J5WTR5"/>
<comment type="caution">
    <text evidence="1">The sequence shown here is derived from an EMBL/GenBank/DDBJ whole genome shotgun (WGS) entry which is preliminary data.</text>
</comment>